<dbReference type="PANTHER" id="PTHR47354">
    <property type="entry name" value="NADH OXIDOREDUCTASE HCR"/>
    <property type="match status" value="1"/>
</dbReference>
<evidence type="ECO:0000259" key="10">
    <source>
        <dbReference type="PROSITE" id="PS51384"/>
    </source>
</evidence>
<dbReference type="RefSeq" id="WP_092612740.1">
    <property type="nucleotide sequence ID" value="NZ_FMYF01000011.1"/>
</dbReference>
<evidence type="ECO:0000256" key="1">
    <source>
        <dbReference type="ARBA" id="ARBA00001974"/>
    </source>
</evidence>
<dbReference type="InterPro" id="IPR039261">
    <property type="entry name" value="FNR_nucleotide-bd"/>
</dbReference>
<evidence type="ECO:0000256" key="7">
    <source>
        <dbReference type="ARBA" id="ARBA00023004"/>
    </source>
</evidence>
<dbReference type="InterPro" id="IPR017927">
    <property type="entry name" value="FAD-bd_FR_type"/>
</dbReference>
<dbReference type="GO" id="GO:0016491">
    <property type="term" value="F:oxidoreductase activity"/>
    <property type="evidence" value="ECO:0007669"/>
    <property type="project" value="UniProtKB-KW"/>
</dbReference>
<feature type="transmembrane region" description="Helical" evidence="9">
    <location>
        <begin position="20"/>
        <end position="39"/>
    </location>
</feature>
<gene>
    <name evidence="11" type="ORF">GA0111570_11170</name>
</gene>
<dbReference type="InterPro" id="IPR050415">
    <property type="entry name" value="MRET"/>
</dbReference>
<evidence type="ECO:0000313" key="11">
    <source>
        <dbReference type="EMBL" id="SDB95120.1"/>
    </source>
</evidence>
<name>A0A1G6HLI8_9ACTN</name>
<dbReference type="GO" id="GO:0050660">
    <property type="term" value="F:flavin adenine dinucleotide binding"/>
    <property type="evidence" value="ECO:0007669"/>
    <property type="project" value="TreeGrafter"/>
</dbReference>
<dbReference type="InterPro" id="IPR017938">
    <property type="entry name" value="Riboflavin_synthase-like_b-brl"/>
</dbReference>
<dbReference type="PANTHER" id="PTHR47354:SF8">
    <property type="entry name" value="1,2-PHENYLACETYL-COA EPOXIDASE, SUBUNIT E"/>
    <property type="match status" value="1"/>
</dbReference>
<reference evidence="11 12" key="1">
    <citation type="submission" date="2016-06" db="EMBL/GenBank/DDBJ databases">
        <authorList>
            <person name="Olsen C.W."/>
            <person name="Carey S."/>
            <person name="Hinshaw L."/>
            <person name="Karasin A.I."/>
        </authorList>
    </citation>
    <scope>NUCLEOTIDE SEQUENCE [LARGE SCALE GENOMIC DNA]</scope>
    <source>
        <strain evidence="11 12">LZ-22</strain>
    </source>
</reference>
<feature type="transmembrane region" description="Helical" evidence="9">
    <location>
        <begin position="119"/>
        <end position="137"/>
    </location>
</feature>
<evidence type="ECO:0000256" key="6">
    <source>
        <dbReference type="ARBA" id="ARBA00023002"/>
    </source>
</evidence>
<evidence type="ECO:0000256" key="9">
    <source>
        <dbReference type="SAM" id="Phobius"/>
    </source>
</evidence>
<evidence type="ECO:0000256" key="5">
    <source>
        <dbReference type="ARBA" id="ARBA00022827"/>
    </source>
</evidence>
<evidence type="ECO:0000313" key="12">
    <source>
        <dbReference type="Proteomes" id="UP000199086"/>
    </source>
</evidence>
<dbReference type="SUPFAM" id="SSF63380">
    <property type="entry name" value="Riboflavin synthase domain-like"/>
    <property type="match status" value="1"/>
</dbReference>
<accession>A0A1G6HLI8</accession>
<keyword evidence="4" id="KW-0479">Metal-binding</keyword>
<keyword evidence="7" id="KW-0408">Iron</keyword>
<keyword evidence="12" id="KW-1185">Reference proteome</keyword>
<dbReference type="GO" id="GO:0051537">
    <property type="term" value="F:2 iron, 2 sulfur cluster binding"/>
    <property type="evidence" value="ECO:0007669"/>
    <property type="project" value="UniProtKB-KW"/>
</dbReference>
<keyword evidence="9" id="KW-0472">Membrane</keyword>
<evidence type="ECO:0000256" key="3">
    <source>
        <dbReference type="ARBA" id="ARBA00022714"/>
    </source>
</evidence>
<dbReference type="PRINTS" id="PR00410">
    <property type="entry name" value="PHEHYDRXLASE"/>
</dbReference>
<sequence length="455" mass="50430">MVVNSRVLDRDTVIRYNSRAAGPFLIFLLVVAYAELWLVEHTKGQHWGTYLGQLVGSEAVLLFAVALVLMSSTRWVESLFAGLDRAAIWHRTSAITGTVLLVVHALVTQSSHATRLGKPLGVVGAFGIFGLVAWAMLPRWRQIVPRFLQSPINALTSTRPGRWVDRMFNGYNLWRNVHRLLGLFVAAGIVHAVMDSTVFGGNGVLRWSLIGIGAVGIAFYLYRELFARFFIQVHRYKVTSVTPIVGRDAHVITLEPQARPIEFVAGQWAIISIETKEGWSRNPFTISSSDRDGDLSITVKALGDFTSTVDQLVKPGMPAAVDGPHGRFDRQKGTSQQVWIGAGVGITPFLSWARSLEDDLGVNRVDFYVTSRGRSPFADELEAIAADHPNLHLHVIDTSVDGHLTPEPVLDQVPDPTRLSVFLCGPQKMTAQFGDAFRRAGVIPVNIHFEYFNWR</sequence>
<keyword evidence="9" id="KW-0812">Transmembrane</keyword>
<dbReference type="InterPro" id="IPR013112">
    <property type="entry name" value="FAD-bd_8"/>
</dbReference>
<dbReference type="Gene3D" id="3.40.50.80">
    <property type="entry name" value="Nucleotide-binding domain of ferredoxin-NADP reductase (FNR) module"/>
    <property type="match status" value="1"/>
</dbReference>
<evidence type="ECO:0000256" key="4">
    <source>
        <dbReference type="ARBA" id="ARBA00022723"/>
    </source>
</evidence>
<dbReference type="SUPFAM" id="SSF52343">
    <property type="entry name" value="Ferredoxin reductase-like, C-terminal NADP-linked domain"/>
    <property type="match status" value="1"/>
</dbReference>
<dbReference type="GO" id="GO:0046872">
    <property type="term" value="F:metal ion binding"/>
    <property type="evidence" value="ECO:0007669"/>
    <property type="project" value="UniProtKB-KW"/>
</dbReference>
<dbReference type="AlphaFoldDB" id="A0A1G6HLI8"/>
<keyword evidence="6" id="KW-0560">Oxidoreductase</keyword>
<dbReference type="Proteomes" id="UP000199086">
    <property type="component" value="Unassembled WGS sequence"/>
</dbReference>
<dbReference type="OrthoDB" id="3807506at2"/>
<dbReference type="PROSITE" id="PS51384">
    <property type="entry name" value="FAD_FR"/>
    <property type="match status" value="1"/>
</dbReference>
<feature type="transmembrane region" description="Helical" evidence="9">
    <location>
        <begin position="180"/>
        <end position="199"/>
    </location>
</feature>
<feature type="transmembrane region" description="Helical" evidence="9">
    <location>
        <begin position="88"/>
        <end position="107"/>
    </location>
</feature>
<dbReference type="EMBL" id="FMYF01000011">
    <property type="protein sequence ID" value="SDB95120.1"/>
    <property type="molecule type" value="Genomic_DNA"/>
</dbReference>
<keyword evidence="5" id="KW-0274">FAD</keyword>
<feature type="transmembrane region" description="Helical" evidence="9">
    <location>
        <begin position="205"/>
        <end position="222"/>
    </location>
</feature>
<feature type="domain" description="FAD-binding FR-type" evidence="10">
    <location>
        <begin position="231"/>
        <end position="331"/>
    </location>
</feature>
<organism evidence="11 12">
    <name type="scientific">Raineyella antarctica</name>
    <dbReference type="NCBI Taxonomy" id="1577474"/>
    <lineage>
        <taxon>Bacteria</taxon>
        <taxon>Bacillati</taxon>
        <taxon>Actinomycetota</taxon>
        <taxon>Actinomycetes</taxon>
        <taxon>Propionibacteriales</taxon>
        <taxon>Propionibacteriaceae</taxon>
        <taxon>Raineyella</taxon>
    </lineage>
</organism>
<evidence type="ECO:0000256" key="8">
    <source>
        <dbReference type="ARBA" id="ARBA00023014"/>
    </source>
</evidence>
<keyword evidence="8" id="KW-0411">Iron-sulfur</keyword>
<keyword evidence="3" id="KW-0001">2Fe-2S</keyword>
<keyword evidence="9" id="KW-1133">Transmembrane helix</keyword>
<protein>
    <submittedName>
        <fullName evidence="11">Predicted ferric reductase</fullName>
    </submittedName>
</protein>
<dbReference type="Pfam" id="PF08022">
    <property type="entry name" value="FAD_binding_8"/>
    <property type="match status" value="1"/>
</dbReference>
<feature type="transmembrane region" description="Helical" evidence="9">
    <location>
        <begin position="59"/>
        <end position="76"/>
    </location>
</feature>
<evidence type="ECO:0000256" key="2">
    <source>
        <dbReference type="ARBA" id="ARBA00022630"/>
    </source>
</evidence>
<comment type="cofactor">
    <cofactor evidence="1">
        <name>FAD</name>
        <dbReference type="ChEBI" id="CHEBI:57692"/>
    </cofactor>
</comment>
<dbReference type="CDD" id="cd06198">
    <property type="entry name" value="FNR_like_3"/>
    <property type="match status" value="1"/>
</dbReference>
<proteinExistence type="predicted"/>
<dbReference type="Gene3D" id="2.40.30.10">
    <property type="entry name" value="Translation factors"/>
    <property type="match status" value="1"/>
</dbReference>
<keyword evidence="2" id="KW-0285">Flavoprotein</keyword>
<dbReference type="STRING" id="1577474.GA0111570_11170"/>